<dbReference type="Proteomes" id="UP000683310">
    <property type="component" value="Chromosome"/>
</dbReference>
<organism evidence="1 2">
    <name type="scientific">Nocardia tengchongensis</name>
    <dbReference type="NCBI Taxonomy" id="2055889"/>
    <lineage>
        <taxon>Bacteria</taxon>
        <taxon>Bacillati</taxon>
        <taxon>Actinomycetota</taxon>
        <taxon>Actinomycetes</taxon>
        <taxon>Mycobacteriales</taxon>
        <taxon>Nocardiaceae</taxon>
        <taxon>Nocardia</taxon>
    </lineage>
</organism>
<proteinExistence type="predicted"/>
<evidence type="ECO:0000313" key="2">
    <source>
        <dbReference type="Proteomes" id="UP000683310"/>
    </source>
</evidence>
<gene>
    <name evidence="1" type="ORF">KHQ06_14900</name>
</gene>
<name>A0ABX8D0N3_9NOCA</name>
<evidence type="ECO:0000313" key="1">
    <source>
        <dbReference type="EMBL" id="QVI23965.1"/>
    </source>
</evidence>
<reference evidence="1 2" key="1">
    <citation type="submission" date="2021-04" db="EMBL/GenBank/DDBJ databases">
        <title>Nocardia tengchongensis.</title>
        <authorList>
            <person name="Zhuang k."/>
            <person name="Ran Y."/>
            <person name="Li W."/>
        </authorList>
    </citation>
    <scope>NUCLEOTIDE SEQUENCE [LARGE SCALE GENOMIC DNA]</scope>
    <source>
        <strain evidence="1 2">CFH S0057</strain>
    </source>
</reference>
<sequence>MTNDVTRRAAGAVGRLGFAGAVAGGLLLGQQSVAQAAETTTFQLPLMEVSQSWGVPAYFSLFMTATAGEEPGVTSFGVANPPPFDGNHVLDSSVRIRWVNLNTGAWGVVDVPVRETAEQPCTCAPAAVPVQTGAGRIVALATANGVAANVSSGLGTSMTP</sequence>
<dbReference type="RefSeq" id="WP_213560029.1">
    <property type="nucleotide sequence ID" value="NZ_JBHXAJ010000008.1"/>
</dbReference>
<keyword evidence="2" id="KW-1185">Reference proteome</keyword>
<protein>
    <submittedName>
        <fullName evidence="1">Uncharacterized protein</fullName>
    </submittedName>
</protein>
<dbReference type="EMBL" id="CP074371">
    <property type="protein sequence ID" value="QVI23965.1"/>
    <property type="molecule type" value="Genomic_DNA"/>
</dbReference>
<accession>A0ABX8D0N3</accession>